<sequence length="509" mass="54584">MSGSHDLFAIVFLLAAMLLRDAGRFVPALAATACALLSKESAIAMVPALVFWDAITGSRAPRLARALIAYGCVIVAWAAMHPGVRALVAHGFQSGATGYVGLEHPERWARYSLRYVATLWNLPVTGFSTRWPSELTPWVAAALAVLVAGIAWGRGMRAALSSDIGSLPSARRLATLGLLLAVPPLLLPTFLVRPWVPYLVALPALGASLLLAIGLRRASVGVAVLTLAAFLVMGASCRGVSLPGELSWTEAVLVDASQAIHRVERNLRTIRPSIPHGAQLLVSVAATGTRGINSTIIDGQAPSIWYDDPSLKSARPELRGAGFRDDLLFRVTQGLDVVEIEPDQTLYRSTASSVSPFDIGRPISTYARGVAASGDVARSIRILERLARQDQGDLRSYDLRLAAMAAIWKGQKGEAARLVAEADSMPRDAALDQMAKVFGEPTARPDLDSCAYQAFGISTEDAESMRFLMRLYRDMGYVPQEEHFAARLQRIAPGDSGAAEVLRAKGGRR</sequence>
<dbReference type="EMBL" id="VBOZ01000015">
    <property type="protein sequence ID" value="TMQ65039.1"/>
    <property type="molecule type" value="Genomic_DNA"/>
</dbReference>
<feature type="transmembrane region" description="Helical" evidence="1">
    <location>
        <begin position="40"/>
        <end position="56"/>
    </location>
</feature>
<keyword evidence="1" id="KW-0472">Membrane</keyword>
<keyword evidence="1" id="KW-1133">Transmembrane helix</keyword>
<proteinExistence type="predicted"/>
<comment type="caution">
    <text evidence="2">The sequence shown here is derived from an EMBL/GenBank/DDBJ whole genome shotgun (WGS) entry which is preliminary data.</text>
</comment>
<accession>A0A538TN29</accession>
<dbReference type="Proteomes" id="UP000317691">
    <property type="component" value="Unassembled WGS sequence"/>
</dbReference>
<name>A0A538TN29_UNCEI</name>
<keyword evidence="1" id="KW-0812">Transmembrane</keyword>
<evidence type="ECO:0000256" key="1">
    <source>
        <dbReference type="SAM" id="Phobius"/>
    </source>
</evidence>
<dbReference type="AlphaFoldDB" id="A0A538TN29"/>
<protein>
    <submittedName>
        <fullName evidence="2">Uncharacterized protein</fullName>
    </submittedName>
</protein>
<reference evidence="2 3" key="1">
    <citation type="journal article" date="2019" name="Nat. Microbiol.">
        <title>Mediterranean grassland soil C-N compound turnover is dependent on rainfall and depth, and is mediated by genomically divergent microorganisms.</title>
        <authorList>
            <person name="Diamond S."/>
            <person name="Andeer P.F."/>
            <person name="Li Z."/>
            <person name="Crits-Christoph A."/>
            <person name="Burstein D."/>
            <person name="Anantharaman K."/>
            <person name="Lane K.R."/>
            <person name="Thomas B.C."/>
            <person name="Pan C."/>
            <person name="Northen T.R."/>
            <person name="Banfield J.F."/>
        </authorList>
    </citation>
    <scope>NUCLEOTIDE SEQUENCE [LARGE SCALE GENOMIC DNA]</scope>
    <source>
        <strain evidence="2">WS_9</strain>
    </source>
</reference>
<evidence type="ECO:0000313" key="2">
    <source>
        <dbReference type="EMBL" id="TMQ65039.1"/>
    </source>
</evidence>
<feature type="transmembrane region" description="Helical" evidence="1">
    <location>
        <begin position="198"/>
        <end position="215"/>
    </location>
</feature>
<organism evidence="2 3">
    <name type="scientific">Eiseniibacteriota bacterium</name>
    <dbReference type="NCBI Taxonomy" id="2212470"/>
    <lineage>
        <taxon>Bacteria</taxon>
        <taxon>Candidatus Eiseniibacteriota</taxon>
    </lineage>
</organism>
<feature type="transmembrane region" description="Helical" evidence="1">
    <location>
        <begin position="135"/>
        <end position="152"/>
    </location>
</feature>
<feature type="transmembrane region" description="Helical" evidence="1">
    <location>
        <begin position="222"/>
        <end position="241"/>
    </location>
</feature>
<feature type="transmembrane region" description="Helical" evidence="1">
    <location>
        <begin position="63"/>
        <end position="80"/>
    </location>
</feature>
<evidence type="ECO:0000313" key="3">
    <source>
        <dbReference type="Proteomes" id="UP000317691"/>
    </source>
</evidence>
<feature type="transmembrane region" description="Helical" evidence="1">
    <location>
        <begin position="173"/>
        <end position="192"/>
    </location>
</feature>
<gene>
    <name evidence="2" type="ORF">E6K79_05960</name>
</gene>